<keyword evidence="1" id="KW-0812">Transmembrane</keyword>
<evidence type="ECO:0000313" key="2">
    <source>
        <dbReference type="EMBL" id="KAG5484061.1"/>
    </source>
</evidence>
<name>A0A836HTQ8_9TRYP</name>
<dbReference type="OrthoDB" id="273180at2759"/>
<dbReference type="Proteomes" id="UP000673552">
    <property type="component" value="Chromosome 13"/>
</dbReference>
<dbReference type="KEGG" id="lmat:92515862"/>
<evidence type="ECO:0000256" key="1">
    <source>
        <dbReference type="SAM" id="Phobius"/>
    </source>
</evidence>
<keyword evidence="3" id="KW-1185">Reference proteome</keyword>
<protein>
    <submittedName>
        <fullName evidence="2">Uncharacterized protein</fullName>
    </submittedName>
</protein>
<dbReference type="RefSeq" id="XP_067180301.1">
    <property type="nucleotide sequence ID" value="XM_067323350.1"/>
</dbReference>
<feature type="transmembrane region" description="Helical" evidence="1">
    <location>
        <begin position="151"/>
        <end position="172"/>
    </location>
</feature>
<feature type="transmembrane region" description="Helical" evidence="1">
    <location>
        <begin position="49"/>
        <end position="69"/>
    </location>
</feature>
<comment type="caution">
    <text evidence="2">The sequence shown here is derived from an EMBL/GenBank/DDBJ whole genome shotgun (WGS) entry which is preliminary data.</text>
</comment>
<keyword evidence="1" id="KW-1133">Transmembrane helix</keyword>
<reference evidence="2 3" key="1">
    <citation type="submission" date="2021-03" db="EMBL/GenBank/DDBJ databases">
        <title>Leishmania (Mundinia) martiniquensis Genome sequencing and assembly.</title>
        <authorList>
            <person name="Almutairi H."/>
            <person name="Gatherer D."/>
        </authorList>
    </citation>
    <scope>NUCLEOTIDE SEQUENCE [LARGE SCALE GENOMIC DNA]</scope>
    <source>
        <strain evidence="2">LSCM1</strain>
    </source>
</reference>
<organism evidence="2 3">
    <name type="scientific">Leishmania martiniquensis</name>
    <dbReference type="NCBI Taxonomy" id="1580590"/>
    <lineage>
        <taxon>Eukaryota</taxon>
        <taxon>Discoba</taxon>
        <taxon>Euglenozoa</taxon>
        <taxon>Kinetoplastea</taxon>
        <taxon>Metakinetoplastina</taxon>
        <taxon>Trypanosomatida</taxon>
        <taxon>Trypanosomatidae</taxon>
        <taxon>Leishmaniinae</taxon>
        <taxon>Leishmania</taxon>
    </lineage>
</organism>
<evidence type="ECO:0000313" key="3">
    <source>
        <dbReference type="Proteomes" id="UP000673552"/>
    </source>
</evidence>
<dbReference type="GeneID" id="92515862"/>
<keyword evidence="1" id="KW-0472">Membrane</keyword>
<accession>A0A836HTQ8</accession>
<dbReference type="AlphaFoldDB" id="A0A836HTQ8"/>
<sequence>MRYRHGNHNFTDRNQHAKALIDSEDLLSTNEQEEVIAYLARSLRGSTQLLKVIVCLQAVLALVHTFLLLSGSLLIDMSVDLAAAASLAQIAQQQDAPALRAAAAAPTALSKASLEALAALDAKQRTAQRKYVHDYMSRRTATGADVRAGSVMAVLSASAMLYSIALLCWSAWSCFEACRRLRVNVEDLTRTEPQDLHSCRVEESPSPAAPAATPRPTLRQLCQRVKADPATAQLVAAALASLSSLFWLASLVHRQRVSQSVYADLGLQPPSVLSLQKITDAALEYVLAVWQPLFHLGTGLLVRSTLGTRANLVALSRLKYRFDKA</sequence>
<gene>
    <name evidence="2" type="ORF">LSCM1_05915</name>
</gene>
<proteinExistence type="predicted"/>
<dbReference type="EMBL" id="JAFEUZ010000013">
    <property type="protein sequence ID" value="KAG5484061.1"/>
    <property type="molecule type" value="Genomic_DNA"/>
</dbReference>